<protein>
    <submittedName>
        <fullName evidence="1">Uncharacterized protein</fullName>
    </submittedName>
</protein>
<organism evidence="1 2">
    <name type="scientific">Elysia crispata</name>
    <name type="common">lettuce slug</name>
    <dbReference type="NCBI Taxonomy" id="231223"/>
    <lineage>
        <taxon>Eukaryota</taxon>
        <taxon>Metazoa</taxon>
        <taxon>Spiralia</taxon>
        <taxon>Lophotrochozoa</taxon>
        <taxon>Mollusca</taxon>
        <taxon>Gastropoda</taxon>
        <taxon>Heterobranchia</taxon>
        <taxon>Euthyneura</taxon>
        <taxon>Panpulmonata</taxon>
        <taxon>Sacoglossa</taxon>
        <taxon>Placobranchoidea</taxon>
        <taxon>Plakobranchidae</taxon>
        <taxon>Elysia</taxon>
    </lineage>
</organism>
<evidence type="ECO:0000313" key="1">
    <source>
        <dbReference type="EMBL" id="KAK3803602.1"/>
    </source>
</evidence>
<comment type="caution">
    <text evidence="1">The sequence shown here is derived from an EMBL/GenBank/DDBJ whole genome shotgun (WGS) entry which is preliminary data.</text>
</comment>
<evidence type="ECO:0000313" key="2">
    <source>
        <dbReference type="Proteomes" id="UP001283361"/>
    </source>
</evidence>
<gene>
    <name evidence="1" type="ORF">RRG08_023320</name>
</gene>
<dbReference type="Proteomes" id="UP001283361">
    <property type="component" value="Unassembled WGS sequence"/>
</dbReference>
<accession>A0AAE1BCH3</accession>
<dbReference type="EMBL" id="JAWDGP010000113">
    <property type="protein sequence ID" value="KAK3803602.1"/>
    <property type="molecule type" value="Genomic_DNA"/>
</dbReference>
<reference evidence="1" key="1">
    <citation type="journal article" date="2023" name="G3 (Bethesda)">
        <title>A reference genome for the long-term kleptoplast-retaining sea slug Elysia crispata morphotype clarki.</title>
        <authorList>
            <person name="Eastman K.E."/>
            <person name="Pendleton A.L."/>
            <person name="Shaikh M.A."/>
            <person name="Suttiyut T."/>
            <person name="Ogas R."/>
            <person name="Tomko P."/>
            <person name="Gavelis G."/>
            <person name="Widhalm J.R."/>
            <person name="Wisecaver J.H."/>
        </authorList>
    </citation>
    <scope>NUCLEOTIDE SEQUENCE</scope>
    <source>
        <strain evidence="1">ECLA1</strain>
    </source>
</reference>
<name>A0AAE1BCH3_9GAST</name>
<dbReference type="AlphaFoldDB" id="A0AAE1BCH3"/>
<proteinExistence type="predicted"/>
<keyword evidence="2" id="KW-1185">Reference proteome</keyword>
<sequence>MLWVDRKNFVGQPDLDSAYLARWSVSPAKLCIHRSRPCGYTALASQRGLVEFGASPTQPWLKLRTKSAVFRIKRCVYGMMVVVTSLQGDVASIFTSVQNGVNASPTGSLHSGHAHNFVRILAARKSEVGHGPDEPYSLTYILARESRFCRIRAV</sequence>